<evidence type="ECO:0000259" key="5">
    <source>
        <dbReference type="PROSITE" id="PS51118"/>
    </source>
</evidence>
<accession>A0A1H1G223</accession>
<dbReference type="AlphaFoldDB" id="A0A1H1G223"/>
<name>A0A1H1G223_9ACTN</name>
<feature type="domain" description="HTH hxlR-type" evidence="5">
    <location>
        <begin position="24"/>
        <end position="116"/>
    </location>
</feature>
<dbReference type="InterPro" id="IPR036388">
    <property type="entry name" value="WH-like_DNA-bd_sf"/>
</dbReference>
<evidence type="ECO:0000313" key="7">
    <source>
        <dbReference type="Proteomes" id="UP000183053"/>
    </source>
</evidence>
<dbReference type="EMBL" id="FNLF01000002">
    <property type="protein sequence ID" value="SDR07119.1"/>
    <property type="molecule type" value="Genomic_DNA"/>
</dbReference>
<protein>
    <submittedName>
        <fullName evidence="6">DNA-binding transcriptional regulator, HxlR family</fullName>
    </submittedName>
</protein>
<proteinExistence type="predicted"/>
<dbReference type="PANTHER" id="PTHR33204:SF37">
    <property type="entry name" value="HTH-TYPE TRANSCRIPTIONAL REGULATOR YODB"/>
    <property type="match status" value="1"/>
</dbReference>
<dbReference type="GO" id="GO:0003677">
    <property type="term" value="F:DNA binding"/>
    <property type="evidence" value="ECO:0007669"/>
    <property type="project" value="UniProtKB-KW"/>
</dbReference>
<dbReference type="PROSITE" id="PS51118">
    <property type="entry name" value="HTH_HXLR"/>
    <property type="match status" value="1"/>
</dbReference>
<dbReference type="STRING" id="47312.SAMN04489765_3050"/>
<dbReference type="PANTHER" id="PTHR33204">
    <property type="entry name" value="TRANSCRIPTIONAL REGULATOR, MARR FAMILY"/>
    <property type="match status" value="1"/>
</dbReference>
<evidence type="ECO:0000256" key="4">
    <source>
        <dbReference type="SAM" id="MobiDB-lite"/>
    </source>
</evidence>
<evidence type="ECO:0000256" key="3">
    <source>
        <dbReference type="ARBA" id="ARBA00023163"/>
    </source>
</evidence>
<dbReference type="Gene3D" id="1.10.10.10">
    <property type="entry name" value="Winged helix-like DNA-binding domain superfamily/Winged helix DNA-binding domain"/>
    <property type="match status" value="1"/>
</dbReference>
<dbReference type="Pfam" id="PF01638">
    <property type="entry name" value="HxlR"/>
    <property type="match status" value="1"/>
</dbReference>
<feature type="region of interest" description="Disordered" evidence="4">
    <location>
        <begin position="1"/>
        <end position="22"/>
    </location>
</feature>
<gene>
    <name evidence="6" type="ORF">SAMN04489765_3050</name>
</gene>
<evidence type="ECO:0000256" key="2">
    <source>
        <dbReference type="ARBA" id="ARBA00023125"/>
    </source>
</evidence>
<evidence type="ECO:0000313" key="6">
    <source>
        <dbReference type="EMBL" id="SDR07119.1"/>
    </source>
</evidence>
<dbReference type="InterPro" id="IPR002577">
    <property type="entry name" value="HTH_HxlR"/>
</dbReference>
<evidence type="ECO:0000256" key="1">
    <source>
        <dbReference type="ARBA" id="ARBA00023015"/>
    </source>
</evidence>
<keyword evidence="1" id="KW-0805">Transcription regulation</keyword>
<reference evidence="7" key="1">
    <citation type="submission" date="2016-10" db="EMBL/GenBank/DDBJ databases">
        <authorList>
            <person name="Varghese N."/>
            <person name="Submissions S."/>
        </authorList>
    </citation>
    <scope>NUCLEOTIDE SEQUENCE [LARGE SCALE GENOMIC DNA]</scope>
    <source>
        <strain evidence="7">DSM 44142</strain>
    </source>
</reference>
<keyword evidence="3" id="KW-0804">Transcription</keyword>
<keyword evidence="7" id="KW-1185">Reference proteome</keyword>
<dbReference type="SUPFAM" id="SSF46785">
    <property type="entry name" value="Winged helix' DNA-binding domain"/>
    <property type="match status" value="1"/>
</dbReference>
<dbReference type="RefSeq" id="WP_231857750.1">
    <property type="nucleotide sequence ID" value="NZ_FNLF01000002.1"/>
</dbReference>
<dbReference type="InterPro" id="IPR036390">
    <property type="entry name" value="WH_DNA-bd_sf"/>
</dbReference>
<keyword evidence="2 6" id="KW-0238">DNA-binding</keyword>
<organism evidence="6 7">
    <name type="scientific">Tsukamurella pulmonis</name>
    <dbReference type="NCBI Taxonomy" id="47312"/>
    <lineage>
        <taxon>Bacteria</taxon>
        <taxon>Bacillati</taxon>
        <taxon>Actinomycetota</taxon>
        <taxon>Actinomycetes</taxon>
        <taxon>Mycobacteriales</taxon>
        <taxon>Tsukamurellaceae</taxon>
        <taxon>Tsukamurella</taxon>
    </lineage>
</organism>
<dbReference type="Proteomes" id="UP000183053">
    <property type="component" value="Unassembled WGS sequence"/>
</dbReference>
<sequence>MGHNENDVERPLPGRPVRGSDTGRPMMAALDLFGRRWALRIVWELRFGKSRFSDLRNHIEGISSSTLSQRLSELTAAHIVTQSADGAYRLSYQGKALLIALGPLELWAKTWAKAVRDDSGEGSADQA</sequence>
<feature type="compositionally biased region" description="Basic and acidic residues" evidence="4">
    <location>
        <begin position="1"/>
        <end position="12"/>
    </location>
</feature>